<dbReference type="EMBL" id="FPBT01000015">
    <property type="protein sequence ID" value="SFU58437.1"/>
    <property type="molecule type" value="Genomic_DNA"/>
</dbReference>
<dbReference type="OrthoDB" id="9775557at2"/>
<name>A0A1I7HCJ8_9FIRM</name>
<organism evidence="1 2">
    <name type="scientific">Eubacterium pyruvativorans</name>
    <dbReference type="NCBI Taxonomy" id="155865"/>
    <lineage>
        <taxon>Bacteria</taxon>
        <taxon>Bacillati</taxon>
        <taxon>Bacillota</taxon>
        <taxon>Clostridia</taxon>
        <taxon>Eubacteriales</taxon>
        <taxon>Eubacteriaceae</taxon>
        <taxon>Eubacterium</taxon>
    </lineage>
</organism>
<evidence type="ECO:0000313" key="2">
    <source>
        <dbReference type="Proteomes" id="UP000198817"/>
    </source>
</evidence>
<dbReference type="Proteomes" id="UP000198817">
    <property type="component" value="Unassembled WGS sequence"/>
</dbReference>
<dbReference type="STRING" id="155865.SAMN05216515_11621"/>
<sequence length="87" mass="9994">MNDYDPRFGDAFYTDSFHEHIDYDDLLKNIVCPTVFLKSKTEFGSEGIQNCALTDDDVGKNESLIPDFSVIRFDCGHGIHIEKRQTF</sequence>
<keyword evidence="2" id="KW-1185">Reference proteome</keyword>
<dbReference type="RefSeq" id="WP_143096052.1">
    <property type="nucleotide sequence ID" value="NZ_FOWF01000016.1"/>
</dbReference>
<accession>A0A1I7HCJ8</accession>
<protein>
    <submittedName>
        <fullName evidence="1">Uncharacterized protein</fullName>
    </submittedName>
</protein>
<evidence type="ECO:0000313" key="1">
    <source>
        <dbReference type="EMBL" id="SFU58437.1"/>
    </source>
</evidence>
<proteinExistence type="predicted"/>
<gene>
    <name evidence="1" type="ORF">SAMN05216508_11520</name>
</gene>
<dbReference type="AlphaFoldDB" id="A0A1I7HCJ8"/>
<reference evidence="1 2" key="1">
    <citation type="submission" date="2016-10" db="EMBL/GenBank/DDBJ databases">
        <authorList>
            <person name="de Groot N.N."/>
        </authorList>
    </citation>
    <scope>NUCLEOTIDE SEQUENCE [LARGE SCALE GENOMIC DNA]</scope>
    <source>
        <strain evidence="1 2">KHGC13</strain>
    </source>
</reference>